<comment type="caution">
    <text evidence="2">The sequence shown here is derived from an EMBL/GenBank/DDBJ whole genome shotgun (WGS) entry which is preliminary data.</text>
</comment>
<accession>A0ABD3I4F7</accession>
<feature type="region of interest" description="Disordered" evidence="1">
    <location>
        <begin position="156"/>
        <end position="205"/>
    </location>
</feature>
<dbReference type="Proteomes" id="UP001633002">
    <property type="component" value="Unassembled WGS sequence"/>
</dbReference>
<feature type="region of interest" description="Disordered" evidence="1">
    <location>
        <begin position="262"/>
        <end position="323"/>
    </location>
</feature>
<gene>
    <name evidence="2" type="ORF">R1sor_012407</name>
</gene>
<feature type="compositionally biased region" description="Polar residues" evidence="1">
    <location>
        <begin position="185"/>
        <end position="197"/>
    </location>
</feature>
<name>A0ABD3I4F7_9MARC</name>
<reference evidence="2 3" key="1">
    <citation type="submission" date="2024-09" db="EMBL/GenBank/DDBJ databases">
        <title>Chromosome-scale assembly of Riccia sorocarpa.</title>
        <authorList>
            <person name="Paukszto L."/>
        </authorList>
    </citation>
    <scope>NUCLEOTIDE SEQUENCE [LARGE SCALE GENOMIC DNA]</scope>
    <source>
        <strain evidence="2">LP-2024</strain>
        <tissue evidence="2">Aerial parts of the thallus</tissue>
    </source>
</reference>
<evidence type="ECO:0000256" key="1">
    <source>
        <dbReference type="SAM" id="MobiDB-lite"/>
    </source>
</evidence>
<dbReference type="AlphaFoldDB" id="A0ABD3I4F7"/>
<dbReference type="EMBL" id="JBJQOH010000002">
    <property type="protein sequence ID" value="KAL3698331.1"/>
    <property type="molecule type" value="Genomic_DNA"/>
</dbReference>
<feature type="compositionally biased region" description="Polar residues" evidence="1">
    <location>
        <begin position="267"/>
        <end position="283"/>
    </location>
</feature>
<evidence type="ECO:0000313" key="2">
    <source>
        <dbReference type="EMBL" id="KAL3698331.1"/>
    </source>
</evidence>
<evidence type="ECO:0000313" key="3">
    <source>
        <dbReference type="Proteomes" id="UP001633002"/>
    </source>
</evidence>
<keyword evidence="3" id="KW-1185">Reference proteome</keyword>
<sequence length="323" mass="34924">MTDHGEEALSDSTTTQEIISQLRKLSVAAGPPEKATEDRDRAIQSRVAVVRSALLVHYPWTAIVEDSNFSPVEKPTNVEIKNCPTWAKDLIPDIFAAIAPVLRISPAARNLLVENPRATILWDPSKPRPRVVSLEIEEDDNSSTFQFPVKFIDLPELSDSSQPRSPSGGGNDPTPSGPAAETHPRASSGSTPSTALFHSSRKAKSPTVASVQEPLVEEGPFVNTFAIVPFVGPLKTAGSSSLGGDPCLQAFDSAPIITELVEEDSPADSQRTPQQQPGKNPKQSIREVLAARRKVKRRNPSDIQTLSDITSKRRKECKDPASS</sequence>
<protein>
    <submittedName>
        <fullName evidence="2">Uncharacterized protein</fullName>
    </submittedName>
</protein>
<proteinExistence type="predicted"/>
<organism evidence="2 3">
    <name type="scientific">Riccia sorocarpa</name>
    <dbReference type="NCBI Taxonomy" id="122646"/>
    <lineage>
        <taxon>Eukaryota</taxon>
        <taxon>Viridiplantae</taxon>
        <taxon>Streptophyta</taxon>
        <taxon>Embryophyta</taxon>
        <taxon>Marchantiophyta</taxon>
        <taxon>Marchantiopsida</taxon>
        <taxon>Marchantiidae</taxon>
        <taxon>Marchantiales</taxon>
        <taxon>Ricciaceae</taxon>
        <taxon>Riccia</taxon>
    </lineage>
</organism>